<dbReference type="Gene3D" id="1.20.58.190">
    <property type="entry name" value="Translin, domain 1"/>
    <property type="match status" value="1"/>
</dbReference>
<dbReference type="Gene3D" id="1.20.58.200">
    <property type="entry name" value="Translin, domain 2"/>
    <property type="match status" value="1"/>
</dbReference>
<organism evidence="6 7">
    <name type="scientific">Neohortaea acidophila</name>
    <dbReference type="NCBI Taxonomy" id="245834"/>
    <lineage>
        <taxon>Eukaryota</taxon>
        <taxon>Fungi</taxon>
        <taxon>Dikarya</taxon>
        <taxon>Ascomycota</taxon>
        <taxon>Pezizomycotina</taxon>
        <taxon>Dothideomycetes</taxon>
        <taxon>Dothideomycetidae</taxon>
        <taxon>Mycosphaerellales</taxon>
        <taxon>Teratosphaeriaceae</taxon>
        <taxon>Neohortaea</taxon>
    </lineage>
</organism>
<comment type="similarity">
    <text evidence="3">Belongs to the translin family.</text>
</comment>
<protein>
    <submittedName>
        <fullName evidence="6">Translin</fullName>
    </submittedName>
</protein>
<dbReference type="GO" id="GO:0043565">
    <property type="term" value="F:sequence-specific DNA binding"/>
    <property type="evidence" value="ECO:0007669"/>
    <property type="project" value="InterPro"/>
</dbReference>
<sequence>MAKKRDYSTMSASAPSPYIGMFEQFRTELDEHYDRRERIIKASRDITAASKKIIFTLQRIRQLAQPLSPHIVKGNQQYYDAISTQFAAVSKDLQGLNAHRYARQISGGCQEYIEAATFQHYLTTANLLPYSDAAAQMRLLDATGVGVELSVEDYILGVYDMTGELMKFAITAMATSGTLPTPSTSSDAPQKVEADADVASDKRNVLTDLRELRSALEALDPGLGPFAKEAEKKMEVMRSSVEKVERALYGLTVRGAERPKGWMPDVMDGGRGLEVEG</sequence>
<evidence type="ECO:0000256" key="1">
    <source>
        <dbReference type="ARBA" id="ARBA00004123"/>
    </source>
</evidence>
<keyword evidence="4" id="KW-0963">Cytoplasm</keyword>
<comment type="subcellular location">
    <subcellularLocation>
        <location evidence="2">Cytoplasm</location>
    </subcellularLocation>
    <subcellularLocation>
        <location evidence="1">Nucleus</location>
    </subcellularLocation>
</comment>
<evidence type="ECO:0000256" key="2">
    <source>
        <dbReference type="ARBA" id="ARBA00004496"/>
    </source>
</evidence>
<accession>A0A6A6PW97</accession>
<dbReference type="InterPro" id="IPR016068">
    <property type="entry name" value="Translin_N"/>
</dbReference>
<dbReference type="PANTHER" id="PTHR10741">
    <property type="entry name" value="TRANSLIN AND TRANSLIN ASSOCIATED PROTEIN X"/>
    <property type="match status" value="1"/>
</dbReference>
<dbReference type="RefSeq" id="XP_033590581.1">
    <property type="nucleotide sequence ID" value="XM_033733198.1"/>
</dbReference>
<dbReference type="InterPro" id="IPR016069">
    <property type="entry name" value="Translin_C"/>
</dbReference>
<gene>
    <name evidence="6" type="ORF">BDY17DRAFT_294784</name>
</gene>
<dbReference type="EMBL" id="MU001634">
    <property type="protein sequence ID" value="KAF2484011.1"/>
    <property type="molecule type" value="Genomic_DNA"/>
</dbReference>
<proteinExistence type="inferred from homology"/>
<evidence type="ECO:0000313" key="7">
    <source>
        <dbReference type="Proteomes" id="UP000799767"/>
    </source>
</evidence>
<dbReference type="Pfam" id="PF01997">
    <property type="entry name" value="Translin"/>
    <property type="match status" value="1"/>
</dbReference>
<evidence type="ECO:0000256" key="4">
    <source>
        <dbReference type="ARBA" id="ARBA00022490"/>
    </source>
</evidence>
<dbReference type="SUPFAM" id="SSF74784">
    <property type="entry name" value="Translin"/>
    <property type="match status" value="1"/>
</dbReference>
<dbReference type="GO" id="GO:0005737">
    <property type="term" value="C:cytoplasm"/>
    <property type="evidence" value="ECO:0007669"/>
    <property type="project" value="UniProtKB-SubCell"/>
</dbReference>
<evidence type="ECO:0000256" key="5">
    <source>
        <dbReference type="ARBA" id="ARBA00023242"/>
    </source>
</evidence>
<dbReference type="OrthoDB" id="31005at2759"/>
<dbReference type="GO" id="GO:0005634">
    <property type="term" value="C:nucleus"/>
    <property type="evidence" value="ECO:0007669"/>
    <property type="project" value="UniProtKB-SubCell"/>
</dbReference>
<name>A0A6A6PW97_9PEZI</name>
<keyword evidence="5" id="KW-0539">Nucleus</keyword>
<dbReference type="CDD" id="cd14820">
    <property type="entry name" value="TRAX"/>
    <property type="match status" value="1"/>
</dbReference>
<evidence type="ECO:0000256" key="3">
    <source>
        <dbReference type="ARBA" id="ARBA00005902"/>
    </source>
</evidence>
<dbReference type="Proteomes" id="UP000799767">
    <property type="component" value="Unassembled WGS sequence"/>
</dbReference>
<dbReference type="AlphaFoldDB" id="A0A6A6PW97"/>
<dbReference type="InterPro" id="IPR002848">
    <property type="entry name" value="Translin_fam"/>
</dbReference>
<dbReference type="GeneID" id="54474200"/>
<dbReference type="InterPro" id="IPR036081">
    <property type="entry name" value="Translin_sf"/>
</dbReference>
<keyword evidence="7" id="KW-1185">Reference proteome</keyword>
<reference evidence="6" key="1">
    <citation type="journal article" date="2020" name="Stud. Mycol.">
        <title>101 Dothideomycetes genomes: a test case for predicting lifestyles and emergence of pathogens.</title>
        <authorList>
            <person name="Haridas S."/>
            <person name="Albert R."/>
            <person name="Binder M."/>
            <person name="Bloem J."/>
            <person name="Labutti K."/>
            <person name="Salamov A."/>
            <person name="Andreopoulos B."/>
            <person name="Baker S."/>
            <person name="Barry K."/>
            <person name="Bills G."/>
            <person name="Bluhm B."/>
            <person name="Cannon C."/>
            <person name="Castanera R."/>
            <person name="Culley D."/>
            <person name="Daum C."/>
            <person name="Ezra D."/>
            <person name="Gonzalez J."/>
            <person name="Henrissat B."/>
            <person name="Kuo A."/>
            <person name="Liang C."/>
            <person name="Lipzen A."/>
            <person name="Lutzoni F."/>
            <person name="Magnuson J."/>
            <person name="Mondo S."/>
            <person name="Nolan M."/>
            <person name="Ohm R."/>
            <person name="Pangilinan J."/>
            <person name="Park H.-J."/>
            <person name="Ramirez L."/>
            <person name="Alfaro M."/>
            <person name="Sun H."/>
            <person name="Tritt A."/>
            <person name="Yoshinaga Y."/>
            <person name="Zwiers L.-H."/>
            <person name="Turgeon B."/>
            <person name="Goodwin S."/>
            <person name="Spatafora J."/>
            <person name="Crous P."/>
            <person name="Grigoriev I."/>
        </authorList>
    </citation>
    <scope>NUCLEOTIDE SEQUENCE</scope>
    <source>
        <strain evidence="6">CBS 113389</strain>
    </source>
</reference>
<evidence type="ECO:0000313" key="6">
    <source>
        <dbReference type="EMBL" id="KAF2484011.1"/>
    </source>
</evidence>